<dbReference type="EMBL" id="JBHSTE010000002">
    <property type="protein sequence ID" value="MFC6332117.1"/>
    <property type="molecule type" value="Genomic_DNA"/>
</dbReference>
<sequence length="106" mass="12133">MIKYGLDQIDELKFLDFHFTIERRDDQWIDVTLTPQLSSLSAPIPQDLAEFTILVICNHAGAIAQMVPQDIGCDCEYQLTFSEKEQVRLFIESIEERIIAASTVEL</sequence>
<accession>A0ABW1V2W9</accession>
<organism evidence="1 2">
    <name type="scientific">Paenibacillus septentrionalis</name>
    <dbReference type="NCBI Taxonomy" id="429342"/>
    <lineage>
        <taxon>Bacteria</taxon>
        <taxon>Bacillati</taxon>
        <taxon>Bacillota</taxon>
        <taxon>Bacilli</taxon>
        <taxon>Bacillales</taxon>
        <taxon>Paenibacillaceae</taxon>
        <taxon>Paenibacillus</taxon>
    </lineage>
</organism>
<name>A0ABW1V2W9_9BACL</name>
<dbReference type="RefSeq" id="WP_379232144.1">
    <property type="nucleotide sequence ID" value="NZ_JBHSTE010000002.1"/>
</dbReference>
<reference evidence="2" key="1">
    <citation type="journal article" date="2019" name="Int. J. Syst. Evol. Microbiol.">
        <title>The Global Catalogue of Microorganisms (GCM) 10K type strain sequencing project: providing services to taxonomists for standard genome sequencing and annotation.</title>
        <authorList>
            <consortium name="The Broad Institute Genomics Platform"/>
            <consortium name="The Broad Institute Genome Sequencing Center for Infectious Disease"/>
            <person name="Wu L."/>
            <person name="Ma J."/>
        </authorList>
    </citation>
    <scope>NUCLEOTIDE SEQUENCE [LARGE SCALE GENOMIC DNA]</scope>
    <source>
        <strain evidence="2">PCU 280</strain>
    </source>
</reference>
<evidence type="ECO:0000313" key="1">
    <source>
        <dbReference type="EMBL" id="MFC6332117.1"/>
    </source>
</evidence>
<protein>
    <submittedName>
        <fullName evidence="1">Uncharacterized protein</fullName>
    </submittedName>
</protein>
<dbReference type="Proteomes" id="UP001596233">
    <property type="component" value="Unassembled WGS sequence"/>
</dbReference>
<comment type="caution">
    <text evidence="1">The sequence shown here is derived from an EMBL/GenBank/DDBJ whole genome shotgun (WGS) entry which is preliminary data.</text>
</comment>
<keyword evidence="2" id="KW-1185">Reference proteome</keyword>
<evidence type="ECO:0000313" key="2">
    <source>
        <dbReference type="Proteomes" id="UP001596233"/>
    </source>
</evidence>
<proteinExistence type="predicted"/>
<gene>
    <name evidence="1" type="ORF">ACFP56_05735</name>
</gene>